<accession>A0A1J0R4R7</accession>
<keyword evidence="3" id="KW-1003">Cell membrane</keyword>
<keyword evidence="4" id="KW-0336">GPI-anchor</keyword>
<proteinExistence type="predicted"/>
<protein>
    <submittedName>
        <fullName evidence="11">Variant surface glycoprotein 1125.2073</fullName>
    </submittedName>
</protein>
<evidence type="ECO:0000256" key="8">
    <source>
        <dbReference type="ARBA" id="ARBA00023288"/>
    </source>
</evidence>
<evidence type="ECO:0000256" key="7">
    <source>
        <dbReference type="ARBA" id="ARBA00023180"/>
    </source>
</evidence>
<keyword evidence="6" id="KW-0472">Membrane</keyword>
<evidence type="ECO:0000313" key="11">
    <source>
        <dbReference type="EMBL" id="APD72847.1"/>
    </source>
</evidence>
<dbReference type="EMBL" id="KX698891">
    <property type="protein sequence ID" value="APD72847.1"/>
    <property type="molecule type" value="Genomic_DNA"/>
</dbReference>
<evidence type="ECO:0000256" key="2">
    <source>
        <dbReference type="ARBA" id="ARBA00004609"/>
    </source>
</evidence>
<evidence type="ECO:0000256" key="4">
    <source>
        <dbReference type="ARBA" id="ARBA00022622"/>
    </source>
</evidence>
<dbReference type="GO" id="GO:0098552">
    <property type="term" value="C:side of membrane"/>
    <property type="evidence" value="ECO:0007669"/>
    <property type="project" value="UniProtKB-KW"/>
</dbReference>
<comment type="function">
    <text evidence="1">VSG forms a coat on the surface of the parasite. The trypanosome evades the immune response of the host by expressing a series of antigenically distinct VSGs from an estimated 1000 VSG genes.</text>
</comment>
<evidence type="ECO:0000256" key="1">
    <source>
        <dbReference type="ARBA" id="ARBA00002523"/>
    </source>
</evidence>
<evidence type="ECO:0000259" key="10">
    <source>
        <dbReference type="Pfam" id="PF13206"/>
    </source>
</evidence>
<dbReference type="Pfam" id="PF13206">
    <property type="entry name" value="VSG_B"/>
    <property type="match status" value="1"/>
</dbReference>
<feature type="domain" description="Trypanosome variant surface glycoprotein C-terminal" evidence="9">
    <location>
        <begin position="209"/>
        <end position="317"/>
    </location>
</feature>
<evidence type="ECO:0000256" key="3">
    <source>
        <dbReference type="ARBA" id="ARBA00022475"/>
    </source>
</evidence>
<evidence type="ECO:0000256" key="5">
    <source>
        <dbReference type="ARBA" id="ARBA00022729"/>
    </source>
</evidence>
<dbReference type="InterPro" id="IPR025932">
    <property type="entry name" value="Trypano_VSG_B_N_dom"/>
</dbReference>
<organism evidence="11">
    <name type="scientific">Trypanosoma brucei</name>
    <dbReference type="NCBI Taxonomy" id="5691"/>
    <lineage>
        <taxon>Eukaryota</taxon>
        <taxon>Discoba</taxon>
        <taxon>Euglenozoa</taxon>
        <taxon>Kinetoplastea</taxon>
        <taxon>Metakinetoplastina</taxon>
        <taxon>Trypanosomatida</taxon>
        <taxon>Trypanosomatidae</taxon>
        <taxon>Trypanosoma</taxon>
    </lineage>
</organism>
<keyword evidence="8" id="KW-0449">Lipoprotein</keyword>
<evidence type="ECO:0000256" key="6">
    <source>
        <dbReference type="ARBA" id="ARBA00023136"/>
    </source>
</evidence>
<dbReference type="GO" id="GO:0005886">
    <property type="term" value="C:plasma membrane"/>
    <property type="evidence" value="ECO:0007669"/>
    <property type="project" value="UniProtKB-SubCell"/>
</dbReference>
<dbReference type="InterPro" id="IPR019609">
    <property type="entry name" value="Variant_surf_glycoprt_trypan_C"/>
</dbReference>
<dbReference type="Gene3D" id="4.10.110.20">
    <property type="entry name" value="Variant surface glycoprotein MITAT 1.2, VSG 221, C-terminal domain"/>
    <property type="match status" value="1"/>
</dbReference>
<keyword evidence="5" id="KW-0732">Signal</keyword>
<evidence type="ECO:0000259" key="9">
    <source>
        <dbReference type="Pfam" id="PF10659"/>
    </source>
</evidence>
<dbReference type="VEuPathDB" id="TriTrypDB:Tb427_000586700"/>
<dbReference type="Pfam" id="PF10659">
    <property type="entry name" value="Trypan_glycop_C"/>
    <property type="match status" value="1"/>
</dbReference>
<keyword evidence="7" id="KW-0325">Glycoprotein</keyword>
<sequence>MSTVNNWCAGCTGTAQGKGIVSDFICTRKPKDATEQTCAGGYSGDRWQKTIGDIDAEWKALKNSFPDPADKSVTSGQIHAAIALFVNTVQTKAHGGDTVARLGDSNDGSCSGKSTQLCVVYTDYFEKGPRQGLKGIPWVSNLLAAADEIDKMKQLAAEARSAGGLIARLEKQAATVHTQAAAGTLYKPKETITEARQTEKASKIPDTGCKNFKTNLTCKTPCTWDENERDTNKKCKFDPFKVEKAAQESGGNNEKPDCSKLLTQPECDAVNKDGKKHCSWKGENTDGSDKGTYKCRDSSFLLIKQFVLMVSALVSFLF</sequence>
<comment type="subcellular location">
    <subcellularLocation>
        <location evidence="2">Cell membrane</location>
        <topology evidence="2">Lipid-anchor</topology>
        <topology evidence="2">GPI-anchor</topology>
    </subcellularLocation>
</comment>
<dbReference type="VEuPathDB" id="TriTrypDB:Tb11.0230"/>
<dbReference type="AlphaFoldDB" id="A0A1J0R4R7"/>
<name>A0A1J0R4R7_9TRYP</name>
<reference evidence="11" key="1">
    <citation type="submission" date="2016-08" db="EMBL/GenBank/DDBJ databases">
        <title>VSG repertoire of Trypanosoma brucei EATRO 1125.</title>
        <authorList>
            <person name="Cross G.A."/>
        </authorList>
    </citation>
    <scope>NUCLEOTIDE SEQUENCE</scope>
    <source>
        <strain evidence="11">EATRO 1125</strain>
    </source>
</reference>
<feature type="domain" description="Trypanosome variant surface glycoprotein B-type N-terminal" evidence="10">
    <location>
        <begin position="5"/>
        <end position="161"/>
    </location>
</feature>